<evidence type="ECO:0000256" key="4">
    <source>
        <dbReference type="ARBA" id="ARBA00012213"/>
    </source>
</evidence>
<evidence type="ECO:0000256" key="9">
    <source>
        <dbReference type="PIRSR" id="PIRSR605493-1"/>
    </source>
</evidence>
<dbReference type="Pfam" id="PF03737">
    <property type="entry name" value="RraA-like"/>
    <property type="match status" value="1"/>
</dbReference>
<feature type="binding site" evidence="9">
    <location>
        <position position="117"/>
    </location>
    <ligand>
        <name>substrate</name>
    </ligand>
</feature>
<feature type="binding site" evidence="9">
    <location>
        <position position="118"/>
    </location>
    <ligand>
        <name>Mg(2+)</name>
        <dbReference type="ChEBI" id="CHEBI:18420"/>
    </ligand>
</feature>
<dbReference type="GO" id="GO:0072329">
    <property type="term" value="P:monocarboxylic acid catabolic process"/>
    <property type="evidence" value="ECO:0007669"/>
    <property type="project" value="UniProtKB-ARBA"/>
</dbReference>
<accession>A0A3P4B3N6</accession>
<comment type="cofactor">
    <cofactor evidence="2 9">
        <name>Mg(2+)</name>
        <dbReference type="ChEBI" id="CHEBI:18420"/>
    </cofactor>
</comment>
<dbReference type="RefSeq" id="WP_124079640.1">
    <property type="nucleotide sequence ID" value="NZ_UWPJ01000017.1"/>
</dbReference>
<dbReference type="GO" id="GO:0019336">
    <property type="term" value="P:phenol-containing compound catabolic process"/>
    <property type="evidence" value="ECO:0007669"/>
    <property type="project" value="UniProtKB-ARBA"/>
</dbReference>
<dbReference type="InterPro" id="IPR005493">
    <property type="entry name" value="RraA/RraA-like"/>
</dbReference>
<proteinExistence type="inferred from homology"/>
<dbReference type="InterPro" id="IPR014165">
    <property type="entry name" value="LigK_PcmE"/>
</dbReference>
<evidence type="ECO:0000313" key="10">
    <source>
        <dbReference type="EMBL" id="VCU70136.1"/>
    </source>
</evidence>
<evidence type="ECO:0000256" key="7">
    <source>
        <dbReference type="ARBA" id="ARBA00023239"/>
    </source>
</evidence>
<dbReference type="PANTHER" id="PTHR33254:SF16">
    <property type="entry name" value="BLR3842 PROTEIN"/>
    <property type="match status" value="1"/>
</dbReference>
<organism evidence="10 11">
    <name type="scientific">Pigmentiphaga humi</name>
    <dbReference type="NCBI Taxonomy" id="2478468"/>
    <lineage>
        <taxon>Bacteria</taxon>
        <taxon>Pseudomonadati</taxon>
        <taxon>Pseudomonadota</taxon>
        <taxon>Betaproteobacteria</taxon>
        <taxon>Burkholderiales</taxon>
        <taxon>Alcaligenaceae</taxon>
        <taxon>Pigmentiphaga</taxon>
    </lineage>
</organism>
<evidence type="ECO:0000256" key="5">
    <source>
        <dbReference type="ARBA" id="ARBA00022723"/>
    </source>
</evidence>
<dbReference type="EC" id="4.1.3.17" evidence="4"/>
<feature type="binding site" evidence="9">
    <location>
        <begin position="95"/>
        <end position="98"/>
    </location>
    <ligand>
        <name>substrate</name>
    </ligand>
</feature>
<dbReference type="Gene3D" id="3.50.30.40">
    <property type="entry name" value="Ribonuclease E inhibitor RraA/RraA-like"/>
    <property type="match status" value="1"/>
</dbReference>
<dbReference type="FunFam" id="3.50.30.40:FF:000002">
    <property type="entry name" value="4-carboxy-4-hydroxy-2-oxoadipate aldolase/oxaloacetate decarboxylase"/>
    <property type="match status" value="1"/>
</dbReference>
<evidence type="ECO:0000256" key="3">
    <source>
        <dbReference type="ARBA" id="ARBA00011643"/>
    </source>
</evidence>
<evidence type="ECO:0000256" key="8">
    <source>
        <dbReference type="ARBA" id="ARBA00061585"/>
    </source>
</evidence>
<dbReference type="GO" id="GO:0042537">
    <property type="term" value="P:benzene-containing compound metabolic process"/>
    <property type="evidence" value="ECO:0007669"/>
    <property type="project" value="UniProtKB-ARBA"/>
</dbReference>
<dbReference type="CDD" id="cd16841">
    <property type="entry name" value="RraA_family"/>
    <property type="match status" value="1"/>
</dbReference>
<comment type="subunit">
    <text evidence="3">Homohexamer.</text>
</comment>
<dbReference type="PANTHER" id="PTHR33254">
    <property type="entry name" value="4-HYDROXY-4-METHYL-2-OXOGLUTARATE ALDOLASE 3-RELATED"/>
    <property type="match status" value="1"/>
</dbReference>
<comment type="similarity">
    <text evidence="8">Belongs to the LigK/PcmE family.</text>
</comment>
<keyword evidence="11" id="KW-1185">Reference proteome</keyword>
<protein>
    <recommendedName>
        <fullName evidence="4">4-hydroxy-4-methyl-2-oxoglutarate aldolase</fullName>
        <ecNumber evidence="4">4.1.3.17</ecNumber>
    </recommendedName>
</protein>
<dbReference type="Proteomes" id="UP000277294">
    <property type="component" value="Unassembled WGS sequence"/>
</dbReference>
<dbReference type="GO" id="GO:0047443">
    <property type="term" value="F:4-hydroxy-4-methyl-2-oxoglutarate aldolase activity"/>
    <property type="evidence" value="ECO:0007669"/>
    <property type="project" value="UniProtKB-EC"/>
</dbReference>
<name>A0A3P4B3N6_9BURK</name>
<dbReference type="NCBIfam" id="TIGR02798">
    <property type="entry name" value="ligK_PcmE"/>
    <property type="match status" value="1"/>
</dbReference>
<dbReference type="NCBIfam" id="NF006731">
    <property type="entry name" value="PRK09262.1"/>
    <property type="match status" value="1"/>
</dbReference>
<evidence type="ECO:0000256" key="6">
    <source>
        <dbReference type="ARBA" id="ARBA00022842"/>
    </source>
</evidence>
<sequence length="235" mass="25022">MKNVVVQNIPRGPQDLIEELAEHGVATVHEAMGRAGLMAPYMRPIYPGESIAGSAVTALVAPGDNWMLHVAIEQCRPGDILVVGVMCENTDGMIGDLISTSLQTRGIKGVVIDAGCRDVRALTEMRFPVWSRAISARGTVKATLGNVNLPVVCAGINVNPGDAIVADDDGVVVVPRGEIAGTLELARQRTEKESKSRQRYLAGELSLDIANMRPALQAAGLVYVKSAEDLDKLDQ</sequence>
<dbReference type="OrthoDB" id="8717144at2"/>
<evidence type="ECO:0000313" key="11">
    <source>
        <dbReference type="Proteomes" id="UP000277294"/>
    </source>
</evidence>
<reference evidence="10 11" key="1">
    <citation type="submission" date="2018-10" db="EMBL/GenBank/DDBJ databases">
        <authorList>
            <person name="Criscuolo A."/>
        </authorList>
    </citation>
    <scope>NUCLEOTIDE SEQUENCE [LARGE SCALE GENOMIC DNA]</scope>
    <source>
        <strain evidence="10">DnA1</strain>
    </source>
</reference>
<dbReference type="GO" id="GO:0046872">
    <property type="term" value="F:metal ion binding"/>
    <property type="evidence" value="ECO:0007669"/>
    <property type="project" value="UniProtKB-KW"/>
</dbReference>
<evidence type="ECO:0000256" key="1">
    <source>
        <dbReference type="ARBA" id="ARBA00001342"/>
    </source>
</evidence>
<dbReference type="SUPFAM" id="SSF89562">
    <property type="entry name" value="RraA-like"/>
    <property type="match status" value="1"/>
</dbReference>
<gene>
    <name evidence="10" type="primary">proA_5</name>
    <name evidence="10" type="ORF">PIGHUM_02203</name>
</gene>
<evidence type="ECO:0000256" key="2">
    <source>
        <dbReference type="ARBA" id="ARBA00001946"/>
    </source>
</evidence>
<keyword evidence="6 9" id="KW-0460">Magnesium</keyword>
<comment type="catalytic activity">
    <reaction evidence="1">
        <text>4-hydroxy-4-methyl-2-oxoglutarate = 2 pyruvate</text>
        <dbReference type="Rhea" id="RHEA:22748"/>
        <dbReference type="ChEBI" id="CHEBI:15361"/>
        <dbReference type="ChEBI" id="CHEBI:58276"/>
        <dbReference type="EC" id="4.1.3.17"/>
    </reaction>
</comment>
<keyword evidence="5 9" id="KW-0479">Metal-binding</keyword>
<keyword evidence="7 10" id="KW-0456">Lyase</keyword>
<dbReference type="EMBL" id="UWPJ01000017">
    <property type="protein sequence ID" value="VCU70136.1"/>
    <property type="molecule type" value="Genomic_DNA"/>
</dbReference>
<dbReference type="AlphaFoldDB" id="A0A3P4B3N6"/>
<dbReference type="InterPro" id="IPR036704">
    <property type="entry name" value="RraA/RraA-like_sf"/>
</dbReference>